<dbReference type="GO" id="GO:0004674">
    <property type="term" value="F:protein serine/threonine kinase activity"/>
    <property type="evidence" value="ECO:0007669"/>
    <property type="project" value="UniProtKB-KW"/>
</dbReference>
<evidence type="ECO:0000256" key="3">
    <source>
        <dbReference type="ARBA" id="ARBA00022679"/>
    </source>
</evidence>
<feature type="binding site" evidence="9">
    <location>
        <position position="85"/>
    </location>
    <ligand>
        <name>ATP</name>
        <dbReference type="ChEBI" id="CHEBI:30616"/>
    </ligand>
</feature>
<dbReference type="EMBL" id="RDQH01000332">
    <property type="protein sequence ID" value="RXH95475.1"/>
    <property type="molecule type" value="Genomic_DNA"/>
</dbReference>
<dbReference type="PROSITE" id="PS00107">
    <property type="entry name" value="PROTEIN_KINASE_ATP"/>
    <property type="match status" value="1"/>
</dbReference>
<evidence type="ECO:0000256" key="1">
    <source>
        <dbReference type="ARBA" id="ARBA00012513"/>
    </source>
</evidence>
<feature type="domain" description="Protein kinase" evidence="11">
    <location>
        <begin position="52"/>
        <end position="135"/>
    </location>
</feature>
<evidence type="ECO:0000256" key="5">
    <source>
        <dbReference type="ARBA" id="ARBA00022777"/>
    </source>
</evidence>
<comment type="caution">
    <text evidence="12">The sequence shown here is derived from an EMBL/GenBank/DDBJ whole genome shotgun (WGS) entry which is preliminary data.</text>
</comment>
<dbReference type="InterPro" id="IPR000719">
    <property type="entry name" value="Prot_kinase_dom"/>
</dbReference>
<dbReference type="PANTHER" id="PTHR45637">
    <property type="entry name" value="FLIPPASE KINASE 1-RELATED"/>
    <property type="match status" value="1"/>
</dbReference>
<comment type="catalytic activity">
    <reaction evidence="7">
        <text>L-threonyl-[protein] + ATP = O-phospho-L-threonyl-[protein] + ADP + H(+)</text>
        <dbReference type="Rhea" id="RHEA:46608"/>
        <dbReference type="Rhea" id="RHEA-COMP:11060"/>
        <dbReference type="Rhea" id="RHEA-COMP:11605"/>
        <dbReference type="ChEBI" id="CHEBI:15378"/>
        <dbReference type="ChEBI" id="CHEBI:30013"/>
        <dbReference type="ChEBI" id="CHEBI:30616"/>
        <dbReference type="ChEBI" id="CHEBI:61977"/>
        <dbReference type="ChEBI" id="CHEBI:456216"/>
        <dbReference type="EC" id="2.7.11.1"/>
    </reaction>
</comment>
<evidence type="ECO:0000256" key="4">
    <source>
        <dbReference type="ARBA" id="ARBA00022741"/>
    </source>
</evidence>
<evidence type="ECO:0000256" key="6">
    <source>
        <dbReference type="ARBA" id="ARBA00022840"/>
    </source>
</evidence>
<gene>
    <name evidence="12" type="ORF">DVH24_007975</name>
</gene>
<keyword evidence="2" id="KW-0723">Serine/threonine-protein kinase</keyword>
<dbReference type="Proteomes" id="UP000290289">
    <property type="component" value="Chromosome 6"/>
</dbReference>
<keyword evidence="13" id="KW-1185">Reference proteome</keyword>
<evidence type="ECO:0000259" key="11">
    <source>
        <dbReference type="PROSITE" id="PS50011"/>
    </source>
</evidence>
<reference evidence="12 13" key="1">
    <citation type="submission" date="2018-10" db="EMBL/GenBank/DDBJ databases">
        <title>A high-quality apple genome assembly.</title>
        <authorList>
            <person name="Hu J."/>
        </authorList>
    </citation>
    <scope>NUCLEOTIDE SEQUENCE [LARGE SCALE GENOMIC DNA]</scope>
    <source>
        <strain evidence="13">cv. HFTH1</strain>
        <tissue evidence="12">Young leaf</tissue>
    </source>
</reference>
<keyword evidence="3" id="KW-0808">Transferase</keyword>
<feature type="signal peptide" evidence="10">
    <location>
        <begin position="1"/>
        <end position="18"/>
    </location>
</feature>
<dbReference type="EC" id="2.7.11.1" evidence="1"/>
<keyword evidence="10" id="KW-0732">Signal</keyword>
<feature type="chain" id="PRO_5019749338" description="non-specific serine/threonine protein kinase" evidence="10">
    <location>
        <begin position="19"/>
        <end position="135"/>
    </location>
</feature>
<dbReference type="InterPro" id="IPR017441">
    <property type="entry name" value="Protein_kinase_ATP_BS"/>
</dbReference>
<proteinExistence type="predicted"/>
<comment type="catalytic activity">
    <reaction evidence="8">
        <text>L-seryl-[protein] + ATP = O-phospho-L-seryl-[protein] + ADP + H(+)</text>
        <dbReference type="Rhea" id="RHEA:17989"/>
        <dbReference type="Rhea" id="RHEA-COMP:9863"/>
        <dbReference type="Rhea" id="RHEA-COMP:11604"/>
        <dbReference type="ChEBI" id="CHEBI:15378"/>
        <dbReference type="ChEBI" id="CHEBI:29999"/>
        <dbReference type="ChEBI" id="CHEBI:30616"/>
        <dbReference type="ChEBI" id="CHEBI:83421"/>
        <dbReference type="ChEBI" id="CHEBI:456216"/>
        <dbReference type="EC" id="2.7.11.1"/>
    </reaction>
</comment>
<sequence length="135" mass="14884">MVSGFMGFFLELLALALGLLASTRLNHQVAGLAKRLEHYPSETSPKLDLENLRALKVLGKGAMGTIFLVHDTLSNPSARLLFALKVVEKSALCSKLNAKRHARWEIQVLTRLSNLNPHPFLPSIIGSFESDEFMG</sequence>
<evidence type="ECO:0000256" key="7">
    <source>
        <dbReference type="ARBA" id="ARBA00047899"/>
    </source>
</evidence>
<protein>
    <recommendedName>
        <fullName evidence="1">non-specific serine/threonine protein kinase</fullName>
        <ecNumber evidence="1">2.7.11.1</ecNumber>
    </recommendedName>
</protein>
<name>A0A498JKC9_MALDO</name>
<dbReference type="InterPro" id="IPR011009">
    <property type="entry name" value="Kinase-like_dom_sf"/>
</dbReference>
<dbReference type="AlphaFoldDB" id="A0A498JKC9"/>
<evidence type="ECO:0000313" key="13">
    <source>
        <dbReference type="Proteomes" id="UP000290289"/>
    </source>
</evidence>
<evidence type="ECO:0000256" key="8">
    <source>
        <dbReference type="ARBA" id="ARBA00048679"/>
    </source>
</evidence>
<dbReference type="PROSITE" id="PS50011">
    <property type="entry name" value="PROTEIN_KINASE_DOM"/>
    <property type="match status" value="1"/>
</dbReference>
<organism evidence="12 13">
    <name type="scientific">Malus domestica</name>
    <name type="common">Apple</name>
    <name type="synonym">Pyrus malus</name>
    <dbReference type="NCBI Taxonomy" id="3750"/>
    <lineage>
        <taxon>Eukaryota</taxon>
        <taxon>Viridiplantae</taxon>
        <taxon>Streptophyta</taxon>
        <taxon>Embryophyta</taxon>
        <taxon>Tracheophyta</taxon>
        <taxon>Spermatophyta</taxon>
        <taxon>Magnoliopsida</taxon>
        <taxon>eudicotyledons</taxon>
        <taxon>Gunneridae</taxon>
        <taxon>Pentapetalae</taxon>
        <taxon>rosids</taxon>
        <taxon>fabids</taxon>
        <taxon>Rosales</taxon>
        <taxon>Rosaceae</taxon>
        <taxon>Amygdaloideae</taxon>
        <taxon>Maleae</taxon>
        <taxon>Malus</taxon>
    </lineage>
</organism>
<keyword evidence="4 9" id="KW-0547">Nucleotide-binding</keyword>
<evidence type="ECO:0000256" key="10">
    <source>
        <dbReference type="SAM" id="SignalP"/>
    </source>
</evidence>
<evidence type="ECO:0000256" key="2">
    <source>
        <dbReference type="ARBA" id="ARBA00022527"/>
    </source>
</evidence>
<dbReference type="GO" id="GO:0005524">
    <property type="term" value="F:ATP binding"/>
    <property type="evidence" value="ECO:0007669"/>
    <property type="project" value="UniProtKB-UniRule"/>
</dbReference>
<accession>A0A498JKC9</accession>
<keyword evidence="5" id="KW-0418">Kinase</keyword>
<evidence type="ECO:0000256" key="9">
    <source>
        <dbReference type="PROSITE-ProRule" id="PRU10141"/>
    </source>
</evidence>
<evidence type="ECO:0000313" key="12">
    <source>
        <dbReference type="EMBL" id="RXH95475.1"/>
    </source>
</evidence>
<dbReference type="Gene3D" id="3.30.200.20">
    <property type="entry name" value="Phosphorylase Kinase, domain 1"/>
    <property type="match status" value="1"/>
</dbReference>
<dbReference type="SUPFAM" id="SSF56112">
    <property type="entry name" value="Protein kinase-like (PK-like)"/>
    <property type="match status" value="1"/>
</dbReference>
<keyword evidence="6 9" id="KW-0067">ATP-binding</keyword>